<keyword evidence="5" id="KW-0805">Transcription regulation</keyword>
<keyword evidence="6" id="KW-0804">Transcription</keyword>
<dbReference type="SUPFAM" id="SSF101498">
    <property type="entry name" value="Anti-sigma factor FlgM"/>
    <property type="match status" value="1"/>
</dbReference>
<evidence type="ECO:0000256" key="4">
    <source>
        <dbReference type="ARBA" id="ARBA00022795"/>
    </source>
</evidence>
<dbReference type="AlphaFoldDB" id="A0A4R8M6G5"/>
<reference evidence="8 9" key="1">
    <citation type="submission" date="2019-03" db="EMBL/GenBank/DDBJ databases">
        <title>Genomic Encyclopedia of Type Strains, Phase IV (KMG-IV): sequencing the most valuable type-strain genomes for metagenomic binning, comparative biology and taxonomic classification.</title>
        <authorList>
            <person name="Goeker M."/>
        </authorList>
    </citation>
    <scope>NUCLEOTIDE SEQUENCE [LARGE SCALE GENOMIC DNA]</scope>
    <source>
        <strain evidence="8 9">DSM 25964</strain>
    </source>
</reference>
<proteinExistence type="inferred from homology"/>
<evidence type="ECO:0000256" key="3">
    <source>
        <dbReference type="ARBA" id="ARBA00022491"/>
    </source>
</evidence>
<evidence type="ECO:0000256" key="6">
    <source>
        <dbReference type="ARBA" id="ARBA00023163"/>
    </source>
</evidence>
<evidence type="ECO:0000313" key="9">
    <source>
        <dbReference type="Proteomes" id="UP000295066"/>
    </source>
</evidence>
<dbReference type="NCBIfam" id="TIGR03824">
    <property type="entry name" value="FlgM_jcvi"/>
    <property type="match status" value="1"/>
</dbReference>
<gene>
    <name evidence="8" type="ORF">C8D99_11451</name>
</gene>
<dbReference type="GO" id="GO:0044781">
    <property type="term" value="P:bacterial-type flagellum organization"/>
    <property type="evidence" value="ECO:0007669"/>
    <property type="project" value="UniProtKB-KW"/>
</dbReference>
<keyword evidence="3" id="KW-0678">Repressor</keyword>
<dbReference type="RefSeq" id="WP_133958078.1">
    <property type="nucleotide sequence ID" value="NZ_SORI01000014.1"/>
</dbReference>
<comment type="similarity">
    <text evidence="1">Belongs to the FlgM family.</text>
</comment>
<evidence type="ECO:0000256" key="5">
    <source>
        <dbReference type="ARBA" id="ARBA00023015"/>
    </source>
</evidence>
<dbReference type="GO" id="GO:0045892">
    <property type="term" value="P:negative regulation of DNA-templated transcription"/>
    <property type="evidence" value="ECO:0007669"/>
    <property type="project" value="InterPro"/>
</dbReference>
<dbReference type="EMBL" id="SORI01000014">
    <property type="protein sequence ID" value="TDY58359.1"/>
    <property type="molecule type" value="Genomic_DNA"/>
</dbReference>
<keyword evidence="4" id="KW-1005">Bacterial flagellum biogenesis</keyword>
<evidence type="ECO:0000256" key="1">
    <source>
        <dbReference type="ARBA" id="ARBA00005322"/>
    </source>
</evidence>
<sequence length="95" mass="10289">MIEKIPGVYGPKAVNKINVKKSLQSASGEGGRDGVEFSSFAVELSKVSAELKKIPDVREDLVEGFRRQIQEGTYAPDLEKVARSLIVAGLLNGEE</sequence>
<keyword evidence="9" id="KW-1185">Reference proteome</keyword>
<protein>
    <recommendedName>
        <fullName evidence="2">Negative regulator of flagellin synthesis</fullName>
    </recommendedName>
</protein>
<name>A0A4R8M6G5_9BACT</name>
<dbReference type="InterPro" id="IPR007412">
    <property type="entry name" value="FlgM"/>
</dbReference>
<evidence type="ECO:0000259" key="7">
    <source>
        <dbReference type="Pfam" id="PF04316"/>
    </source>
</evidence>
<dbReference type="Proteomes" id="UP000295066">
    <property type="component" value="Unassembled WGS sequence"/>
</dbReference>
<comment type="caution">
    <text evidence="8">The sequence shown here is derived from an EMBL/GenBank/DDBJ whole genome shotgun (WGS) entry which is preliminary data.</text>
</comment>
<dbReference type="Pfam" id="PF04316">
    <property type="entry name" value="FlgM"/>
    <property type="match status" value="1"/>
</dbReference>
<evidence type="ECO:0000256" key="2">
    <source>
        <dbReference type="ARBA" id="ARBA00017823"/>
    </source>
</evidence>
<evidence type="ECO:0000313" key="8">
    <source>
        <dbReference type="EMBL" id="TDY58359.1"/>
    </source>
</evidence>
<dbReference type="InterPro" id="IPR035890">
    <property type="entry name" value="Anti-sigma-28_factor_FlgM_sf"/>
</dbReference>
<accession>A0A4R8M6G5</accession>
<feature type="domain" description="Anti-sigma-28 factor FlgM C-terminal" evidence="7">
    <location>
        <begin position="33"/>
        <end position="86"/>
    </location>
</feature>
<dbReference type="InterPro" id="IPR031316">
    <property type="entry name" value="FlgM_C"/>
</dbReference>
<dbReference type="OrthoDB" id="9797114at2"/>
<organism evidence="8 9">
    <name type="scientific">Aminivibrio pyruvatiphilus</name>
    <dbReference type="NCBI Taxonomy" id="1005740"/>
    <lineage>
        <taxon>Bacteria</taxon>
        <taxon>Thermotogati</taxon>
        <taxon>Synergistota</taxon>
        <taxon>Synergistia</taxon>
        <taxon>Synergistales</taxon>
        <taxon>Aminobacteriaceae</taxon>
        <taxon>Aminivibrio</taxon>
    </lineage>
</organism>